<keyword evidence="2 6" id="KW-0732">Signal</keyword>
<protein>
    <submittedName>
        <fullName evidence="8">Porin family protein</fullName>
    </submittedName>
</protein>
<feature type="chain" id="PRO_5020773490" evidence="6">
    <location>
        <begin position="24"/>
        <end position="214"/>
    </location>
</feature>
<feature type="domain" description="Outer membrane protein beta-barrel" evidence="7">
    <location>
        <begin position="37"/>
        <end position="214"/>
    </location>
</feature>
<evidence type="ECO:0000313" key="9">
    <source>
        <dbReference type="Proteomes" id="UP000295131"/>
    </source>
</evidence>
<dbReference type="EMBL" id="SMSI01000001">
    <property type="protein sequence ID" value="TDH38914.1"/>
    <property type="molecule type" value="Genomic_DNA"/>
</dbReference>
<comment type="caution">
    <text evidence="8">The sequence shown here is derived from an EMBL/GenBank/DDBJ whole genome shotgun (WGS) entry which is preliminary data.</text>
</comment>
<sequence>MRKFTLALATTAMALPLTLQARAADAIVEAPPAPPVAIETAPAYLWAGGYAGVFGGYNWGDTDGVASDTDGWNGGVYGGYNWQADNFVYGIEGDVGYSGADGVSSVGTTAEQGVEGSIRARFGYDLNPVLIYGTAGVAATNLEVTAPGGGASDDNTMIGWTVGAGAETFITENITARLEYRYTDYGSEDFNLAGTNVSTGFDTHSVRAGIGLKF</sequence>
<name>A0A4R5PPA3_9HYPH</name>
<dbReference type="SUPFAM" id="SSF56925">
    <property type="entry name" value="OMPA-like"/>
    <property type="match status" value="1"/>
</dbReference>
<feature type="signal peptide" evidence="6">
    <location>
        <begin position="1"/>
        <end position="23"/>
    </location>
</feature>
<keyword evidence="9" id="KW-1185">Reference proteome</keyword>
<dbReference type="PANTHER" id="PTHR34001:SF3">
    <property type="entry name" value="BLL7405 PROTEIN"/>
    <property type="match status" value="1"/>
</dbReference>
<evidence type="ECO:0000256" key="2">
    <source>
        <dbReference type="ARBA" id="ARBA00022729"/>
    </source>
</evidence>
<organism evidence="8 9">
    <name type="scientific">Pseudohoeflea suaedae</name>
    <dbReference type="NCBI Taxonomy" id="877384"/>
    <lineage>
        <taxon>Bacteria</taxon>
        <taxon>Pseudomonadati</taxon>
        <taxon>Pseudomonadota</taxon>
        <taxon>Alphaproteobacteria</taxon>
        <taxon>Hyphomicrobiales</taxon>
        <taxon>Rhizobiaceae</taxon>
        <taxon>Pseudohoeflea</taxon>
    </lineage>
</organism>
<gene>
    <name evidence="8" type="ORF">E2A64_07420</name>
</gene>
<reference evidence="8 9" key="1">
    <citation type="journal article" date="2013" name="Int. J. Syst. Evol. Microbiol.">
        <title>Hoeflea suaedae sp. nov., an endophytic bacterium isolated from the root of the halophyte Suaeda maritima.</title>
        <authorList>
            <person name="Chung E.J."/>
            <person name="Park J.A."/>
            <person name="Pramanik P."/>
            <person name="Bibi F."/>
            <person name="Jeon C.O."/>
            <person name="Chung Y.R."/>
        </authorList>
    </citation>
    <scope>NUCLEOTIDE SEQUENCE [LARGE SCALE GENOMIC DNA]</scope>
    <source>
        <strain evidence="8 9">YC6898</strain>
    </source>
</reference>
<comment type="similarity">
    <text evidence="5">Belongs to the Omp25/RopB family.</text>
</comment>
<evidence type="ECO:0000256" key="4">
    <source>
        <dbReference type="ARBA" id="ARBA00023237"/>
    </source>
</evidence>
<comment type="subcellular location">
    <subcellularLocation>
        <location evidence="1">Cell outer membrane</location>
    </subcellularLocation>
</comment>
<keyword evidence="4" id="KW-0998">Cell outer membrane</keyword>
<evidence type="ECO:0000259" key="7">
    <source>
        <dbReference type="Pfam" id="PF13505"/>
    </source>
</evidence>
<dbReference type="Pfam" id="PF13505">
    <property type="entry name" value="OMP_b-brl"/>
    <property type="match status" value="1"/>
</dbReference>
<dbReference type="GO" id="GO:0009279">
    <property type="term" value="C:cell outer membrane"/>
    <property type="evidence" value="ECO:0007669"/>
    <property type="project" value="UniProtKB-SubCell"/>
</dbReference>
<evidence type="ECO:0000313" key="8">
    <source>
        <dbReference type="EMBL" id="TDH38914.1"/>
    </source>
</evidence>
<dbReference type="RefSeq" id="WP_133283748.1">
    <property type="nucleotide sequence ID" value="NZ_SMSI01000001.1"/>
</dbReference>
<dbReference type="Gene3D" id="2.40.160.20">
    <property type="match status" value="1"/>
</dbReference>
<dbReference type="Proteomes" id="UP000295131">
    <property type="component" value="Unassembled WGS sequence"/>
</dbReference>
<dbReference type="InterPro" id="IPR027385">
    <property type="entry name" value="Beta-barrel_OMP"/>
</dbReference>
<dbReference type="InterPro" id="IPR011250">
    <property type="entry name" value="OMP/PagP_B-barrel"/>
</dbReference>
<evidence type="ECO:0000256" key="6">
    <source>
        <dbReference type="SAM" id="SignalP"/>
    </source>
</evidence>
<dbReference type="OrthoDB" id="9815357at2"/>
<evidence type="ECO:0000256" key="1">
    <source>
        <dbReference type="ARBA" id="ARBA00004442"/>
    </source>
</evidence>
<keyword evidence="3" id="KW-0472">Membrane</keyword>
<evidence type="ECO:0000256" key="3">
    <source>
        <dbReference type="ARBA" id="ARBA00023136"/>
    </source>
</evidence>
<dbReference type="AlphaFoldDB" id="A0A4R5PPA3"/>
<dbReference type="InterPro" id="IPR051692">
    <property type="entry name" value="OMP-like"/>
</dbReference>
<evidence type="ECO:0000256" key="5">
    <source>
        <dbReference type="ARBA" id="ARBA00038306"/>
    </source>
</evidence>
<accession>A0A4R5PPA3</accession>
<proteinExistence type="inferred from homology"/>
<dbReference type="PANTHER" id="PTHR34001">
    <property type="entry name" value="BLL7405 PROTEIN"/>
    <property type="match status" value="1"/>
</dbReference>